<sequence length="141" mass="15761">MRTIEELTTAGSGFLFFFILFILSIVIAVAFHCIRQQLPTNISNDTGDAITNSDHSTITVEPFVDESNLCSYPKLLNSKAKFYDSSSSDSCCSICLVDYKESDSLRVLPDCGHFFHVKCVDPWLTMNLTCPICRKSFVGRV</sequence>
<organism evidence="1 2">
    <name type="scientific">Bauhinia variegata</name>
    <name type="common">Purple orchid tree</name>
    <name type="synonym">Phanera variegata</name>
    <dbReference type="NCBI Taxonomy" id="167791"/>
    <lineage>
        <taxon>Eukaryota</taxon>
        <taxon>Viridiplantae</taxon>
        <taxon>Streptophyta</taxon>
        <taxon>Embryophyta</taxon>
        <taxon>Tracheophyta</taxon>
        <taxon>Spermatophyta</taxon>
        <taxon>Magnoliopsida</taxon>
        <taxon>eudicotyledons</taxon>
        <taxon>Gunneridae</taxon>
        <taxon>Pentapetalae</taxon>
        <taxon>rosids</taxon>
        <taxon>fabids</taxon>
        <taxon>Fabales</taxon>
        <taxon>Fabaceae</taxon>
        <taxon>Cercidoideae</taxon>
        <taxon>Cercideae</taxon>
        <taxon>Bauhiniinae</taxon>
        <taxon>Bauhinia</taxon>
    </lineage>
</organism>
<comment type="caution">
    <text evidence="1">The sequence shown here is derived from an EMBL/GenBank/DDBJ whole genome shotgun (WGS) entry which is preliminary data.</text>
</comment>
<keyword evidence="2" id="KW-1185">Reference proteome</keyword>
<dbReference type="Proteomes" id="UP000828941">
    <property type="component" value="Chromosome 4"/>
</dbReference>
<accession>A0ACB9PH32</accession>
<reference evidence="1 2" key="1">
    <citation type="journal article" date="2022" name="DNA Res.">
        <title>Chromosomal-level genome assembly of the orchid tree Bauhinia variegata (Leguminosae; Cercidoideae) supports the allotetraploid origin hypothesis of Bauhinia.</title>
        <authorList>
            <person name="Zhong Y."/>
            <person name="Chen Y."/>
            <person name="Zheng D."/>
            <person name="Pang J."/>
            <person name="Liu Y."/>
            <person name="Luo S."/>
            <person name="Meng S."/>
            <person name="Qian L."/>
            <person name="Wei D."/>
            <person name="Dai S."/>
            <person name="Zhou R."/>
        </authorList>
    </citation>
    <scope>NUCLEOTIDE SEQUENCE [LARGE SCALE GENOMIC DNA]</scope>
    <source>
        <strain evidence="1">BV-YZ2020</strain>
    </source>
</reference>
<proteinExistence type="predicted"/>
<name>A0ACB9PH32_BAUVA</name>
<dbReference type="EMBL" id="CM039429">
    <property type="protein sequence ID" value="KAI4347756.1"/>
    <property type="molecule type" value="Genomic_DNA"/>
</dbReference>
<evidence type="ECO:0000313" key="1">
    <source>
        <dbReference type="EMBL" id="KAI4347756.1"/>
    </source>
</evidence>
<protein>
    <submittedName>
        <fullName evidence="1">Uncharacterized protein</fullName>
    </submittedName>
</protein>
<gene>
    <name evidence="1" type="ORF">L6164_008539</name>
</gene>
<evidence type="ECO:0000313" key="2">
    <source>
        <dbReference type="Proteomes" id="UP000828941"/>
    </source>
</evidence>